<protein>
    <submittedName>
        <fullName evidence="1">Uncharacterized protein</fullName>
    </submittedName>
</protein>
<dbReference type="EMBL" id="VUJU01000598">
    <property type="protein sequence ID" value="KAF0769441.1"/>
    <property type="molecule type" value="Genomic_DNA"/>
</dbReference>
<organism evidence="1 2">
    <name type="scientific">Aphis craccivora</name>
    <name type="common">Cowpea aphid</name>
    <dbReference type="NCBI Taxonomy" id="307492"/>
    <lineage>
        <taxon>Eukaryota</taxon>
        <taxon>Metazoa</taxon>
        <taxon>Ecdysozoa</taxon>
        <taxon>Arthropoda</taxon>
        <taxon>Hexapoda</taxon>
        <taxon>Insecta</taxon>
        <taxon>Pterygota</taxon>
        <taxon>Neoptera</taxon>
        <taxon>Paraneoptera</taxon>
        <taxon>Hemiptera</taxon>
        <taxon>Sternorrhyncha</taxon>
        <taxon>Aphidomorpha</taxon>
        <taxon>Aphidoidea</taxon>
        <taxon>Aphididae</taxon>
        <taxon>Aphidini</taxon>
        <taxon>Aphis</taxon>
        <taxon>Aphis</taxon>
    </lineage>
</organism>
<accession>A0A6G0ZEK5</accession>
<dbReference type="OrthoDB" id="412981at2759"/>
<evidence type="ECO:0000313" key="2">
    <source>
        <dbReference type="Proteomes" id="UP000478052"/>
    </source>
</evidence>
<feature type="non-terminal residue" evidence="1">
    <location>
        <position position="1"/>
    </location>
</feature>
<comment type="caution">
    <text evidence="1">The sequence shown here is derived from an EMBL/GenBank/DDBJ whole genome shotgun (WGS) entry which is preliminary data.</text>
</comment>
<evidence type="ECO:0000313" key="1">
    <source>
        <dbReference type="EMBL" id="KAF0769441.1"/>
    </source>
</evidence>
<keyword evidence="2" id="KW-1185">Reference proteome</keyword>
<name>A0A6G0ZEK5_APHCR</name>
<reference evidence="1 2" key="1">
    <citation type="submission" date="2019-08" db="EMBL/GenBank/DDBJ databases">
        <title>Whole genome of Aphis craccivora.</title>
        <authorList>
            <person name="Voronova N.V."/>
            <person name="Shulinski R.S."/>
            <person name="Bandarenka Y.V."/>
            <person name="Zhorov D.G."/>
            <person name="Warner D."/>
        </authorList>
    </citation>
    <scope>NUCLEOTIDE SEQUENCE [LARGE SCALE GENOMIC DNA]</scope>
    <source>
        <strain evidence="1">180601</strain>
        <tissue evidence="1">Whole Body</tissue>
    </source>
</reference>
<sequence>ATLVKYLSVTLDKRLTLKPHISTKLRQAYKRLSMLYPVLNKISIVHKKCFL</sequence>
<dbReference type="AlphaFoldDB" id="A0A6G0ZEK5"/>
<proteinExistence type="predicted"/>
<dbReference type="Proteomes" id="UP000478052">
    <property type="component" value="Unassembled WGS sequence"/>
</dbReference>
<gene>
    <name evidence="1" type="ORF">FWK35_00003286</name>
</gene>